<evidence type="ECO:0000256" key="2">
    <source>
        <dbReference type="ARBA" id="ARBA00010617"/>
    </source>
</evidence>
<evidence type="ECO:0000256" key="4">
    <source>
        <dbReference type="ARBA" id="ARBA00023002"/>
    </source>
</evidence>
<dbReference type="PROSITE" id="PS00086">
    <property type="entry name" value="CYTOCHROME_P450"/>
    <property type="match status" value="1"/>
</dbReference>
<comment type="caution">
    <text evidence="7">The sequence shown here is derived from an EMBL/GenBank/DDBJ whole genome shotgun (WGS) entry which is preliminary data.</text>
</comment>
<keyword evidence="3 6" id="KW-0479">Metal-binding</keyword>
<dbReference type="InterPro" id="IPR050121">
    <property type="entry name" value="Cytochrome_P450_monoxygenase"/>
</dbReference>
<dbReference type="Gene3D" id="1.10.630.10">
    <property type="entry name" value="Cytochrome P450"/>
    <property type="match status" value="1"/>
</dbReference>
<protein>
    <submittedName>
        <fullName evidence="7">Cytochrome P450 monooxygenase</fullName>
    </submittedName>
</protein>
<keyword evidence="6 7" id="KW-0503">Monooxygenase</keyword>
<evidence type="ECO:0000256" key="6">
    <source>
        <dbReference type="RuleBase" id="RU000461"/>
    </source>
</evidence>
<keyword evidence="6" id="KW-0349">Heme</keyword>
<evidence type="ECO:0000256" key="1">
    <source>
        <dbReference type="ARBA" id="ARBA00001971"/>
    </source>
</evidence>
<dbReference type="PANTHER" id="PTHR24305">
    <property type="entry name" value="CYTOCHROME P450"/>
    <property type="match status" value="1"/>
</dbReference>
<sequence length="607" mass="68388">MSTLCQTSGLDIKLILSLASGVSLHGQPLGIQRQPPAPFMIYSELEPIAGHDILSCEGEENQDIMSSATELLTEWPRLAVISVILLSIFRFIIYPVFLSPLSKVPPAHPLAPITGAWIKWHRWHGTSYETIQAAFERCGPYIRLGPAEIATNCKEGFDSAYGIGKRNFGKASVYNYFVNFRTRALFTALEAKQHSHIRGRMAAVLTRAYVQSSPHTRAIFKAVLLERLIPLLGQASQTGSGSVNILPLFYSYSIDFMSAFVFGLPGGHRLLEDTEDREKWLTLYYTVFMSNAPALLGEFKWITRALTAFKIRLLPKDLAKLRQHSEDWTSQNVRLAEHRLQSHYAPGEPWAPGDLPVLYSALRSSIAREAGVEETFTPSDGQFRELASECLDQIGPTADVNAMVLTHLLYQLSRHPAHQDELHRELLSIASPFHLDLDQTPSLHELPPARDLQRLPFLNAIIQEGLRLRNTPPGMDPRVTPKHRLSDVGPYKNLPPGIRVGAYVHLIHRSSEYFDDPLVWDPYRWLTKDCQDQSTGRKRRVLLAFSGGSRTCIGQHLAVELIRNAVAAVYTNYRTTLFDESQYPGDRGFLSGDLKKDKLWIQFKRRG</sequence>
<keyword evidence="5 6" id="KW-0408">Iron</keyword>
<dbReference type="GO" id="GO:0004497">
    <property type="term" value="F:monooxygenase activity"/>
    <property type="evidence" value="ECO:0007669"/>
    <property type="project" value="UniProtKB-KW"/>
</dbReference>
<name>A0A178FM54_TRIVO</name>
<accession>A0A178FM54</accession>
<evidence type="ECO:0000313" key="7">
    <source>
        <dbReference type="EMBL" id="OAL72643.1"/>
    </source>
</evidence>
<dbReference type="SUPFAM" id="SSF48264">
    <property type="entry name" value="Cytochrome P450"/>
    <property type="match status" value="1"/>
</dbReference>
<evidence type="ECO:0000313" key="8">
    <source>
        <dbReference type="Proteomes" id="UP000243519"/>
    </source>
</evidence>
<proteinExistence type="inferred from homology"/>
<dbReference type="GO" id="GO:0005506">
    <property type="term" value="F:iron ion binding"/>
    <property type="evidence" value="ECO:0007669"/>
    <property type="project" value="InterPro"/>
</dbReference>
<dbReference type="OrthoDB" id="4173034at2759"/>
<dbReference type="InterPro" id="IPR017972">
    <property type="entry name" value="Cyt_P450_CS"/>
</dbReference>
<keyword evidence="8" id="KW-1185">Reference proteome</keyword>
<evidence type="ECO:0000256" key="3">
    <source>
        <dbReference type="ARBA" id="ARBA00022723"/>
    </source>
</evidence>
<comment type="similarity">
    <text evidence="2 6">Belongs to the cytochrome P450 family.</text>
</comment>
<reference evidence="7 8" key="1">
    <citation type="submission" date="2016-05" db="EMBL/GenBank/DDBJ databases">
        <title>Genome sequencing of Trichophyton violaceum CMCC(F)T3l isolated from hair.</title>
        <authorList>
            <person name="Zhan P."/>
            <person name="Tao Y."/>
            <person name="Liu W."/>
        </authorList>
    </citation>
    <scope>NUCLEOTIDE SEQUENCE [LARGE SCALE GENOMIC DNA]</scope>
    <source>
        <strain evidence="8">CMCC(F)T3l</strain>
    </source>
</reference>
<gene>
    <name evidence="7" type="ORF">A7D00_3645</name>
</gene>
<dbReference type="InterPro" id="IPR036396">
    <property type="entry name" value="Cyt_P450_sf"/>
</dbReference>
<dbReference type="PANTHER" id="PTHR24305:SF166">
    <property type="entry name" value="CYTOCHROME P450 12A4, MITOCHONDRIAL-RELATED"/>
    <property type="match status" value="1"/>
</dbReference>
<comment type="cofactor">
    <cofactor evidence="1">
        <name>heme</name>
        <dbReference type="ChEBI" id="CHEBI:30413"/>
    </cofactor>
</comment>
<dbReference type="Pfam" id="PF00067">
    <property type="entry name" value="p450"/>
    <property type="match status" value="1"/>
</dbReference>
<dbReference type="Proteomes" id="UP000243519">
    <property type="component" value="Unassembled WGS sequence"/>
</dbReference>
<keyword evidence="4 6" id="KW-0560">Oxidoreductase</keyword>
<organism evidence="7 8">
    <name type="scientific">Trichophyton violaceum</name>
    <dbReference type="NCBI Taxonomy" id="34388"/>
    <lineage>
        <taxon>Eukaryota</taxon>
        <taxon>Fungi</taxon>
        <taxon>Dikarya</taxon>
        <taxon>Ascomycota</taxon>
        <taxon>Pezizomycotina</taxon>
        <taxon>Eurotiomycetes</taxon>
        <taxon>Eurotiomycetidae</taxon>
        <taxon>Onygenales</taxon>
        <taxon>Arthrodermataceae</taxon>
        <taxon>Trichophyton</taxon>
    </lineage>
</organism>
<evidence type="ECO:0000256" key="5">
    <source>
        <dbReference type="ARBA" id="ARBA00023004"/>
    </source>
</evidence>
<dbReference type="GO" id="GO:0020037">
    <property type="term" value="F:heme binding"/>
    <property type="evidence" value="ECO:0007669"/>
    <property type="project" value="InterPro"/>
</dbReference>
<dbReference type="AlphaFoldDB" id="A0A178FM54"/>
<dbReference type="GO" id="GO:0016705">
    <property type="term" value="F:oxidoreductase activity, acting on paired donors, with incorporation or reduction of molecular oxygen"/>
    <property type="evidence" value="ECO:0007669"/>
    <property type="project" value="InterPro"/>
</dbReference>
<dbReference type="EMBL" id="LHPN01000004">
    <property type="protein sequence ID" value="OAL72643.1"/>
    <property type="molecule type" value="Genomic_DNA"/>
</dbReference>
<dbReference type="InterPro" id="IPR001128">
    <property type="entry name" value="Cyt_P450"/>
</dbReference>